<evidence type="ECO:0000313" key="1">
    <source>
        <dbReference type="EMBL" id="GAC20437.1"/>
    </source>
</evidence>
<keyword evidence="2" id="KW-1185">Reference proteome</keyword>
<protein>
    <submittedName>
        <fullName evidence="1">Uncharacterized protein</fullName>
    </submittedName>
</protein>
<accession>K6YQJ3</accession>
<comment type="caution">
    <text evidence="1">The sequence shown here is derived from an EMBL/GenBank/DDBJ whole genome shotgun (WGS) entry which is preliminary data.</text>
</comment>
<name>K6YQJ3_9ALTE</name>
<sequence length="63" mass="7302">MNAVLDVFIAIIASSFSMFNRKTLILKNHKKMMTNGYFLQASVVLYHLTNLKFTPCLFLVQFK</sequence>
<dbReference type="EMBL" id="BAEO01000052">
    <property type="protein sequence ID" value="GAC20437.1"/>
    <property type="molecule type" value="Genomic_DNA"/>
</dbReference>
<gene>
    <name evidence="1" type="ORF">GARC_3482</name>
</gene>
<evidence type="ECO:0000313" key="2">
    <source>
        <dbReference type="Proteomes" id="UP000006327"/>
    </source>
</evidence>
<dbReference type="AlphaFoldDB" id="K6YQJ3"/>
<reference evidence="1 2" key="1">
    <citation type="journal article" date="2017" name="Antonie Van Leeuwenhoek">
        <title>Rhizobium rhizosphaerae sp. nov., a novel species isolated from rice rhizosphere.</title>
        <authorList>
            <person name="Zhao J.J."/>
            <person name="Zhang J."/>
            <person name="Zhang R.J."/>
            <person name="Zhang C.W."/>
            <person name="Yin H.Q."/>
            <person name="Zhang X.X."/>
        </authorList>
    </citation>
    <scope>NUCLEOTIDE SEQUENCE [LARGE SCALE GENOMIC DNA]</scope>
    <source>
        <strain evidence="1 2">BSs20135</strain>
    </source>
</reference>
<organism evidence="1 2">
    <name type="scientific">Paraglaciecola arctica BSs20135</name>
    <dbReference type="NCBI Taxonomy" id="493475"/>
    <lineage>
        <taxon>Bacteria</taxon>
        <taxon>Pseudomonadati</taxon>
        <taxon>Pseudomonadota</taxon>
        <taxon>Gammaproteobacteria</taxon>
        <taxon>Alteromonadales</taxon>
        <taxon>Alteromonadaceae</taxon>
        <taxon>Paraglaciecola</taxon>
    </lineage>
</organism>
<dbReference type="Proteomes" id="UP000006327">
    <property type="component" value="Unassembled WGS sequence"/>
</dbReference>
<proteinExistence type="predicted"/>